<dbReference type="PIRSF" id="PIRSF036979">
    <property type="entry name" value="Arginase"/>
    <property type="match status" value="1"/>
</dbReference>
<feature type="binding site" evidence="3">
    <location>
        <position position="172"/>
    </location>
    <ligand>
        <name>Mn(2+)</name>
        <dbReference type="ChEBI" id="CHEBI:29035"/>
        <label>1</label>
    </ligand>
</feature>
<keyword evidence="2" id="KW-0378">Hydrolase</keyword>
<keyword evidence="7" id="KW-1185">Reference proteome</keyword>
<feature type="binding site" evidence="3">
    <location>
        <position position="149"/>
    </location>
    <ligand>
        <name>Mn(2+)</name>
        <dbReference type="ChEBI" id="CHEBI:29035"/>
        <label>1</label>
    </ligand>
</feature>
<evidence type="ECO:0000256" key="1">
    <source>
        <dbReference type="ARBA" id="ARBA00022723"/>
    </source>
</evidence>
<evidence type="ECO:0000256" key="3">
    <source>
        <dbReference type="PIRSR" id="PIRSR036979-1"/>
    </source>
</evidence>
<sequence length="345" mass="38245">MKSPEFVPEYAPDKDTGLFTSETSPDQADIIVIGVPWEPTVSYGRGTSNTPSRIVAASHQLDFFEPFLQRDLSKEVAMLPLNQSWLDANDRATHLAEPIIEAGGRISGELADNLAEINRLGRQINEELLALTRHWLKQGKIVAVLGGDHSSPLGCMKAYHERFPKLGVLHIDAHHDLRQAYEGFTYSHASIMYNWLTEADPAGPLVAVGIRDYAKFEREQATRDARITTFYDRDMKADLFRGESWSGICARIVEKLPEDVYVSFDIDGLDPRSCPHTGTPVPGGLAYDQAIFLLEAVASSGKNIVGFDLCEVSPNPQDPEDEWDLNVASRILHKLCALTIATRQG</sequence>
<dbReference type="Pfam" id="PF00491">
    <property type="entry name" value="Arginase"/>
    <property type="match status" value="1"/>
</dbReference>
<evidence type="ECO:0000256" key="5">
    <source>
        <dbReference type="SAM" id="MobiDB-lite"/>
    </source>
</evidence>
<dbReference type="Gene3D" id="3.40.800.10">
    <property type="entry name" value="Ureohydrolase domain"/>
    <property type="match status" value="1"/>
</dbReference>
<dbReference type="PROSITE" id="PS51409">
    <property type="entry name" value="ARGINASE_2"/>
    <property type="match status" value="1"/>
</dbReference>
<dbReference type="PRINTS" id="PR00116">
    <property type="entry name" value="ARGINASE"/>
</dbReference>
<proteinExistence type="inferred from homology"/>
<comment type="similarity">
    <text evidence="4">Belongs to the arginase family.</text>
</comment>
<feature type="binding site" evidence="3">
    <location>
        <position position="267"/>
    </location>
    <ligand>
        <name>Mn(2+)</name>
        <dbReference type="ChEBI" id="CHEBI:29035"/>
        <label>1</label>
    </ligand>
</feature>
<evidence type="ECO:0000313" key="6">
    <source>
        <dbReference type="EMBL" id="QTD47754.1"/>
    </source>
</evidence>
<name>A0A8A4TEW1_SULCO</name>
<dbReference type="GO" id="GO:0046872">
    <property type="term" value="F:metal ion binding"/>
    <property type="evidence" value="ECO:0007669"/>
    <property type="project" value="UniProtKB-KW"/>
</dbReference>
<comment type="cofactor">
    <cofactor evidence="3">
        <name>Mn(2+)</name>
        <dbReference type="ChEBI" id="CHEBI:29035"/>
    </cofactor>
    <text evidence="3">Binds 2 manganese ions per subunit.</text>
</comment>
<evidence type="ECO:0000313" key="7">
    <source>
        <dbReference type="Proteomes" id="UP000663929"/>
    </source>
</evidence>
<evidence type="ECO:0000256" key="4">
    <source>
        <dbReference type="PROSITE-ProRule" id="PRU00742"/>
    </source>
</evidence>
<protein>
    <submittedName>
        <fullName evidence="6">Agmatinase family protein</fullName>
    </submittedName>
</protein>
<dbReference type="EMBL" id="CP071793">
    <property type="protein sequence ID" value="QTD47754.1"/>
    <property type="molecule type" value="Genomic_DNA"/>
</dbReference>
<accession>A0A8A4TEW1</accession>
<dbReference type="SUPFAM" id="SSF52768">
    <property type="entry name" value="Arginase/deacetylase"/>
    <property type="match status" value="1"/>
</dbReference>
<dbReference type="KEGG" id="scor:J3U87_19370"/>
<reference evidence="6" key="1">
    <citation type="submission" date="2021-03" db="EMBL/GenBank/DDBJ databases">
        <title>Acanthopleuribacteraceae sp. M133.</title>
        <authorList>
            <person name="Wang G."/>
        </authorList>
    </citation>
    <scope>NUCLEOTIDE SEQUENCE</scope>
    <source>
        <strain evidence="6">M133</strain>
    </source>
</reference>
<dbReference type="PANTHER" id="PTHR11358">
    <property type="entry name" value="ARGINASE/AGMATINASE"/>
    <property type="match status" value="1"/>
</dbReference>
<dbReference type="PANTHER" id="PTHR11358:SF26">
    <property type="entry name" value="GUANIDINO ACID HYDROLASE, MITOCHONDRIAL"/>
    <property type="match status" value="1"/>
</dbReference>
<keyword evidence="3" id="KW-0464">Manganese</keyword>
<gene>
    <name evidence="6" type="ORF">J3U87_19370</name>
</gene>
<dbReference type="InterPro" id="IPR023696">
    <property type="entry name" value="Ureohydrolase_dom_sf"/>
</dbReference>
<organism evidence="6 7">
    <name type="scientific">Sulfidibacter corallicola</name>
    <dbReference type="NCBI Taxonomy" id="2818388"/>
    <lineage>
        <taxon>Bacteria</taxon>
        <taxon>Pseudomonadati</taxon>
        <taxon>Acidobacteriota</taxon>
        <taxon>Holophagae</taxon>
        <taxon>Acanthopleuribacterales</taxon>
        <taxon>Acanthopleuribacteraceae</taxon>
        <taxon>Sulfidibacter</taxon>
    </lineage>
</organism>
<dbReference type="RefSeq" id="WP_237377420.1">
    <property type="nucleotide sequence ID" value="NZ_CP071793.1"/>
</dbReference>
<dbReference type="Proteomes" id="UP000663929">
    <property type="component" value="Chromosome"/>
</dbReference>
<dbReference type="AlphaFoldDB" id="A0A8A4TEW1"/>
<feature type="binding site" evidence="3">
    <location>
        <position position="176"/>
    </location>
    <ligand>
        <name>Mn(2+)</name>
        <dbReference type="ChEBI" id="CHEBI:29035"/>
        <label>1</label>
    </ligand>
</feature>
<dbReference type="InterPro" id="IPR006035">
    <property type="entry name" value="Ureohydrolase"/>
</dbReference>
<feature type="binding site" evidence="3">
    <location>
        <position position="174"/>
    </location>
    <ligand>
        <name>Mn(2+)</name>
        <dbReference type="ChEBI" id="CHEBI:29035"/>
        <label>1</label>
    </ligand>
</feature>
<feature type="region of interest" description="Disordered" evidence="5">
    <location>
        <begin position="1"/>
        <end position="21"/>
    </location>
</feature>
<keyword evidence="1 3" id="KW-0479">Metal-binding</keyword>
<dbReference type="CDD" id="cd11593">
    <property type="entry name" value="Agmatinase-like_2"/>
    <property type="match status" value="1"/>
</dbReference>
<evidence type="ECO:0000256" key="2">
    <source>
        <dbReference type="ARBA" id="ARBA00022801"/>
    </source>
</evidence>
<dbReference type="GO" id="GO:0033389">
    <property type="term" value="P:putrescine biosynthetic process from arginine, via agmatine"/>
    <property type="evidence" value="ECO:0007669"/>
    <property type="project" value="TreeGrafter"/>
</dbReference>
<dbReference type="GO" id="GO:0008783">
    <property type="term" value="F:agmatinase activity"/>
    <property type="evidence" value="ECO:0007669"/>
    <property type="project" value="TreeGrafter"/>
</dbReference>
<feature type="binding site" evidence="3">
    <location>
        <position position="265"/>
    </location>
    <ligand>
        <name>Mn(2+)</name>
        <dbReference type="ChEBI" id="CHEBI:29035"/>
        <label>1</label>
    </ligand>
</feature>